<accession>A0AAV3UN95</accession>
<sequence length="43" mass="4860">MLLSIDLTTHDAEALTELRTKADGVLWDEEQVNGTLTVEYDRP</sequence>
<dbReference type="RefSeq" id="WP_390184945.1">
    <property type="nucleotide sequence ID" value="NZ_JBHMAI010000004.1"/>
</dbReference>
<protein>
    <submittedName>
        <fullName evidence="1">Uncharacterized protein</fullName>
    </submittedName>
</protein>
<dbReference type="AlphaFoldDB" id="A0AAV3UN95"/>
<keyword evidence="2" id="KW-1185">Reference proteome</keyword>
<name>A0AAV3UN95_9EURY</name>
<evidence type="ECO:0000313" key="1">
    <source>
        <dbReference type="EMBL" id="GAA5060025.1"/>
    </source>
</evidence>
<organism evidence="1 2">
    <name type="scientific">Haladaptatus pallidirubidus</name>
    <dbReference type="NCBI Taxonomy" id="1008152"/>
    <lineage>
        <taxon>Archaea</taxon>
        <taxon>Methanobacteriati</taxon>
        <taxon>Methanobacteriota</taxon>
        <taxon>Stenosarchaea group</taxon>
        <taxon>Halobacteria</taxon>
        <taxon>Halobacteriales</taxon>
        <taxon>Haladaptataceae</taxon>
        <taxon>Haladaptatus</taxon>
    </lineage>
</organism>
<evidence type="ECO:0000313" key="2">
    <source>
        <dbReference type="Proteomes" id="UP001501729"/>
    </source>
</evidence>
<proteinExistence type="predicted"/>
<dbReference type="EMBL" id="BAABKX010000018">
    <property type="protein sequence ID" value="GAA5060025.1"/>
    <property type="molecule type" value="Genomic_DNA"/>
</dbReference>
<dbReference type="Proteomes" id="UP001501729">
    <property type="component" value="Unassembled WGS sequence"/>
</dbReference>
<reference evidence="1 2" key="1">
    <citation type="journal article" date="2019" name="Int. J. Syst. Evol. Microbiol.">
        <title>The Global Catalogue of Microorganisms (GCM) 10K type strain sequencing project: providing services to taxonomists for standard genome sequencing and annotation.</title>
        <authorList>
            <consortium name="The Broad Institute Genomics Platform"/>
            <consortium name="The Broad Institute Genome Sequencing Center for Infectious Disease"/>
            <person name="Wu L."/>
            <person name="Ma J."/>
        </authorList>
    </citation>
    <scope>NUCLEOTIDE SEQUENCE [LARGE SCALE GENOMIC DNA]</scope>
    <source>
        <strain evidence="1 2">JCM 17504</strain>
    </source>
</reference>
<gene>
    <name evidence="1" type="ORF">GCM10025751_44710</name>
</gene>
<comment type="caution">
    <text evidence="1">The sequence shown here is derived from an EMBL/GenBank/DDBJ whole genome shotgun (WGS) entry which is preliminary data.</text>
</comment>